<keyword evidence="4" id="KW-1185">Reference proteome</keyword>
<keyword evidence="1" id="KW-0732">Signal</keyword>
<protein>
    <submittedName>
        <fullName evidence="3">Nuclear transport factor 2 family protein</fullName>
    </submittedName>
</protein>
<evidence type="ECO:0000313" key="4">
    <source>
        <dbReference type="Proteomes" id="UP001596978"/>
    </source>
</evidence>
<gene>
    <name evidence="3" type="ORF">ACFQ1M_01750</name>
</gene>
<dbReference type="EMBL" id="JBHTJH010000002">
    <property type="protein sequence ID" value="MFD0860918.1"/>
    <property type="molecule type" value="Genomic_DNA"/>
</dbReference>
<dbReference type="Pfam" id="PF14534">
    <property type="entry name" value="DUF4440"/>
    <property type="match status" value="1"/>
</dbReference>
<reference evidence="4" key="1">
    <citation type="journal article" date="2019" name="Int. J. Syst. Evol. Microbiol.">
        <title>The Global Catalogue of Microorganisms (GCM) 10K type strain sequencing project: providing services to taxonomists for standard genome sequencing and annotation.</title>
        <authorList>
            <consortium name="The Broad Institute Genomics Platform"/>
            <consortium name="The Broad Institute Genome Sequencing Center for Infectious Disease"/>
            <person name="Wu L."/>
            <person name="Ma J."/>
        </authorList>
    </citation>
    <scope>NUCLEOTIDE SEQUENCE [LARGE SCALE GENOMIC DNA]</scope>
    <source>
        <strain evidence="4">CCUG 62952</strain>
    </source>
</reference>
<proteinExistence type="predicted"/>
<dbReference type="RefSeq" id="WP_386402941.1">
    <property type="nucleotide sequence ID" value="NZ_JBHTJH010000002.1"/>
</dbReference>
<organism evidence="3 4">
    <name type="scientific">Sungkyunkwania multivorans</name>
    <dbReference type="NCBI Taxonomy" id="1173618"/>
    <lineage>
        <taxon>Bacteria</taxon>
        <taxon>Pseudomonadati</taxon>
        <taxon>Bacteroidota</taxon>
        <taxon>Flavobacteriia</taxon>
        <taxon>Flavobacteriales</taxon>
        <taxon>Flavobacteriaceae</taxon>
        <taxon>Sungkyunkwania</taxon>
    </lineage>
</organism>
<dbReference type="InterPro" id="IPR032710">
    <property type="entry name" value="NTF2-like_dom_sf"/>
</dbReference>
<dbReference type="InterPro" id="IPR027843">
    <property type="entry name" value="DUF4440"/>
</dbReference>
<evidence type="ECO:0000256" key="1">
    <source>
        <dbReference type="SAM" id="SignalP"/>
    </source>
</evidence>
<dbReference type="Proteomes" id="UP001596978">
    <property type="component" value="Unassembled WGS sequence"/>
</dbReference>
<evidence type="ECO:0000313" key="3">
    <source>
        <dbReference type="EMBL" id="MFD0860918.1"/>
    </source>
</evidence>
<dbReference type="SUPFAM" id="SSF54427">
    <property type="entry name" value="NTF2-like"/>
    <property type="match status" value="1"/>
</dbReference>
<dbReference type="Gene3D" id="3.10.450.50">
    <property type="match status" value="1"/>
</dbReference>
<comment type="caution">
    <text evidence="3">The sequence shown here is derived from an EMBL/GenBank/DDBJ whole genome shotgun (WGS) entry which is preliminary data.</text>
</comment>
<feature type="domain" description="DUF4440" evidence="2">
    <location>
        <begin position="35"/>
        <end position="151"/>
    </location>
</feature>
<sequence>MKISLITIIFFLVAHLCFAQSNEKELFDLLAEKDEQIFTASFVTCDYEVLNMLISDDLEFYHDQGGMTLGKEEFIETTKNGLCKDQGKTTRELIKSSLKVFPLADEGRLYAAIQTGEHLFYETASGLKEGNSYTIAKFTHLWMLIDGKWKIKRVLSYDHQQKQIPLK</sequence>
<accession>A0ABW3CTB8</accession>
<name>A0ABW3CTB8_9FLAO</name>
<feature type="signal peptide" evidence="1">
    <location>
        <begin position="1"/>
        <end position="19"/>
    </location>
</feature>
<feature type="chain" id="PRO_5045260947" evidence="1">
    <location>
        <begin position="20"/>
        <end position="167"/>
    </location>
</feature>
<evidence type="ECO:0000259" key="2">
    <source>
        <dbReference type="Pfam" id="PF14534"/>
    </source>
</evidence>